<evidence type="ECO:0000313" key="7">
    <source>
        <dbReference type="Proteomes" id="UP001432322"/>
    </source>
</evidence>
<dbReference type="PROSITE" id="PS50082">
    <property type="entry name" value="WD_REPEATS_2"/>
    <property type="match status" value="1"/>
</dbReference>
<evidence type="ECO:0000313" key="6">
    <source>
        <dbReference type="EMBL" id="GMT14863.1"/>
    </source>
</evidence>
<sequence length="267" mass="29554">MTSKVVDLAWGSDARLLISTDGSSNCRLWDVENHIELDSYEVGSQFSSIDFSEDGPILATSEKGAYIIDTRTGFGDTKIAKKRTLTSVKWSVPTRKILYAMDNNQSILSFDTRMLKRPMLEEKLTHSGTRVHSSPDGQYIFINATTKASLIDAYTLKPLQSIHFGSVDCTAYSQSGGSSLCSAGNSSILAIPVENKVYRIDFSSSINHGSRPMVHSILHGHASVCKSTAFDPHHLNLYSGSTEILRWIPKKELEMSIETKEKRNGEE</sequence>
<feature type="non-terminal residue" evidence="6">
    <location>
        <position position="267"/>
    </location>
</feature>
<accession>A0AAV5V9H9</accession>
<evidence type="ECO:0000256" key="3">
    <source>
        <dbReference type="ARBA" id="ARBA00038394"/>
    </source>
</evidence>
<dbReference type="Proteomes" id="UP001432322">
    <property type="component" value="Unassembled WGS sequence"/>
</dbReference>
<dbReference type="Gene3D" id="2.130.10.10">
    <property type="entry name" value="YVTN repeat-like/Quinoprotein amine dehydrogenase"/>
    <property type="match status" value="2"/>
</dbReference>
<keyword evidence="7" id="KW-1185">Reference proteome</keyword>
<organism evidence="6 7">
    <name type="scientific">Pristionchus fissidentatus</name>
    <dbReference type="NCBI Taxonomy" id="1538716"/>
    <lineage>
        <taxon>Eukaryota</taxon>
        <taxon>Metazoa</taxon>
        <taxon>Ecdysozoa</taxon>
        <taxon>Nematoda</taxon>
        <taxon>Chromadorea</taxon>
        <taxon>Rhabditida</taxon>
        <taxon>Rhabditina</taxon>
        <taxon>Diplogasteromorpha</taxon>
        <taxon>Diplogasteroidea</taxon>
        <taxon>Neodiplogasteridae</taxon>
        <taxon>Pristionchus</taxon>
    </lineage>
</organism>
<reference evidence="6" key="1">
    <citation type="submission" date="2023-10" db="EMBL/GenBank/DDBJ databases">
        <title>Genome assembly of Pristionchus species.</title>
        <authorList>
            <person name="Yoshida K."/>
            <person name="Sommer R.J."/>
        </authorList>
    </citation>
    <scope>NUCLEOTIDE SEQUENCE</scope>
    <source>
        <strain evidence="6">RS5133</strain>
    </source>
</reference>
<keyword evidence="1 5" id="KW-0853">WD repeat</keyword>
<dbReference type="InterPro" id="IPR036322">
    <property type="entry name" value="WD40_repeat_dom_sf"/>
</dbReference>
<dbReference type="AlphaFoldDB" id="A0AAV5V9H9"/>
<protein>
    <recommendedName>
        <fullName evidence="4">Serine-threonine kinase receptor-associated protein</fullName>
    </recommendedName>
</protein>
<dbReference type="InterPro" id="IPR001680">
    <property type="entry name" value="WD40_rpt"/>
</dbReference>
<name>A0AAV5V9H9_9BILA</name>
<comment type="similarity">
    <text evidence="3">Belongs to the WD repeat STRAP family.</text>
</comment>
<evidence type="ECO:0000256" key="5">
    <source>
        <dbReference type="PROSITE-ProRule" id="PRU00221"/>
    </source>
</evidence>
<keyword evidence="2" id="KW-0677">Repeat</keyword>
<evidence type="ECO:0000256" key="2">
    <source>
        <dbReference type="ARBA" id="ARBA00022737"/>
    </source>
</evidence>
<evidence type="ECO:0000256" key="1">
    <source>
        <dbReference type="ARBA" id="ARBA00022574"/>
    </source>
</evidence>
<dbReference type="EMBL" id="BTSY01000002">
    <property type="protein sequence ID" value="GMT14863.1"/>
    <property type="molecule type" value="Genomic_DNA"/>
</dbReference>
<dbReference type="SUPFAM" id="SSF50978">
    <property type="entry name" value="WD40 repeat-like"/>
    <property type="match status" value="1"/>
</dbReference>
<dbReference type="InterPro" id="IPR015943">
    <property type="entry name" value="WD40/YVTN_repeat-like_dom_sf"/>
</dbReference>
<dbReference type="GO" id="GO:0003723">
    <property type="term" value="F:RNA binding"/>
    <property type="evidence" value="ECO:0007669"/>
    <property type="project" value="TreeGrafter"/>
</dbReference>
<feature type="repeat" description="WD" evidence="5">
    <location>
        <begin position="1"/>
        <end position="39"/>
    </location>
</feature>
<gene>
    <name evidence="6" type="ORF">PFISCL1PPCAC_6160</name>
</gene>
<dbReference type="PANTHER" id="PTHR19877">
    <property type="entry name" value="EUKARYOTIC TRANSLATION INITIATION FACTOR 3 SUBUNIT I"/>
    <property type="match status" value="1"/>
</dbReference>
<comment type="caution">
    <text evidence="6">The sequence shown here is derived from an EMBL/GenBank/DDBJ whole genome shotgun (WGS) entry which is preliminary data.</text>
</comment>
<proteinExistence type="inferred from homology"/>
<evidence type="ECO:0000256" key="4">
    <source>
        <dbReference type="ARBA" id="ARBA00040390"/>
    </source>
</evidence>